<evidence type="ECO:0000256" key="8">
    <source>
        <dbReference type="SAM" id="Phobius"/>
    </source>
</evidence>
<keyword evidence="6 8" id="KW-0472">Membrane</keyword>
<evidence type="ECO:0000256" key="7">
    <source>
        <dbReference type="RuleBase" id="RU003879"/>
    </source>
</evidence>
<feature type="transmembrane region" description="Helical" evidence="8">
    <location>
        <begin position="21"/>
        <end position="45"/>
    </location>
</feature>
<comment type="subcellular location">
    <subcellularLocation>
        <location evidence="1">Cell membrane</location>
        <topology evidence="1">Single-pass membrane protein</topology>
    </subcellularLocation>
    <subcellularLocation>
        <location evidence="7">Cell membrane</location>
        <topology evidence="7">Single-pass type II membrane protein</topology>
    </subcellularLocation>
</comment>
<keyword evidence="3" id="KW-1003">Cell membrane</keyword>
<comment type="similarity">
    <text evidence="2 7">Belongs to the ExbD/TolR family.</text>
</comment>
<dbReference type="InterPro" id="IPR003400">
    <property type="entry name" value="ExbD"/>
</dbReference>
<keyword evidence="4 7" id="KW-0812">Transmembrane</keyword>
<keyword evidence="5 8" id="KW-1133">Transmembrane helix</keyword>
<dbReference type="GO" id="GO:0015031">
    <property type="term" value="P:protein transport"/>
    <property type="evidence" value="ECO:0007669"/>
    <property type="project" value="UniProtKB-KW"/>
</dbReference>
<evidence type="ECO:0000313" key="10">
    <source>
        <dbReference type="Proteomes" id="UP000286715"/>
    </source>
</evidence>
<evidence type="ECO:0000256" key="2">
    <source>
        <dbReference type="ARBA" id="ARBA00005811"/>
    </source>
</evidence>
<evidence type="ECO:0000313" key="9">
    <source>
        <dbReference type="EMBL" id="GCD78027.1"/>
    </source>
</evidence>
<keyword evidence="7" id="KW-0813">Transport</keyword>
<dbReference type="RefSeq" id="WP_124398088.1">
    <property type="nucleotide sequence ID" value="NZ_BHZE01000014.1"/>
</dbReference>
<proteinExistence type="inferred from homology"/>
<dbReference type="GO" id="GO:0005886">
    <property type="term" value="C:plasma membrane"/>
    <property type="evidence" value="ECO:0007669"/>
    <property type="project" value="UniProtKB-SubCell"/>
</dbReference>
<dbReference type="Proteomes" id="UP000286715">
    <property type="component" value="Unassembled WGS sequence"/>
</dbReference>
<gene>
    <name evidence="9" type="ORF">JCM31826_15090</name>
</gene>
<evidence type="ECO:0000256" key="3">
    <source>
        <dbReference type="ARBA" id="ARBA00022475"/>
    </source>
</evidence>
<organism evidence="9 10">
    <name type="scientific">Thermaurantimonas aggregans</name>
    <dbReference type="NCBI Taxonomy" id="2173829"/>
    <lineage>
        <taxon>Bacteria</taxon>
        <taxon>Pseudomonadati</taxon>
        <taxon>Bacteroidota</taxon>
        <taxon>Flavobacteriia</taxon>
        <taxon>Flavobacteriales</taxon>
        <taxon>Schleiferiaceae</taxon>
        <taxon>Thermaurantimonas</taxon>
    </lineage>
</organism>
<dbReference type="Gene3D" id="3.30.420.270">
    <property type="match status" value="1"/>
</dbReference>
<comment type="caution">
    <text evidence="9">The sequence shown here is derived from an EMBL/GenBank/DDBJ whole genome shotgun (WGS) entry which is preliminary data.</text>
</comment>
<sequence length="130" mass="14345">MDLRGRNKVSAEFSMASMTDIVFLLLIFFMLTSTLVTTSALDLILPKSKAETVKKQDISVAIKKDLKITVNDRPVTEDALESELVSLIAGKEAPVIILFADESVPTGKVVKVMDIAYRNRMKMVLATDPK</sequence>
<keyword evidence="7" id="KW-0653">Protein transport</keyword>
<evidence type="ECO:0000256" key="6">
    <source>
        <dbReference type="ARBA" id="ARBA00023136"/>
    </source>
</evidence>
<reference evidence="9 10" key="1">
    <citation type="submission" date="2018-11" db="EMBL/GenBank/DDBJ databases">
        <title>Schleiferia aggregans sp. nov., a moderately thermophilic heterotrophic bacterium isolated from microbial mats at a terrestrial hot spring.</title>
        <authorList>
            <person name="Iino T."/>
            <person name="Ohkuma M."/>
            <person name="Haruta S."/>
        </authorList>
    </citation>
    <scope>NUCLEOTIDE SEQUENCE [LARGE SCALE GENOMIC DNA]</scope>
    <source>
        <strain evidence="9 10">LA</strain>
    </source>
</reference>
<evidence type="ECO:0000256" key="5">
    <source>
        <dbReference type="ARBA" id="ARBA00022989"/>
    </source>
</evidence>
<dbReference type="PANTHER" id="PTHR30558">
    <property type="entry name" value="EXBD MEMBRANE COMPONENT OF PMF-DRIVEN MACROMOLECULE IMPORT SYSTEM"/>
    <property type="match status" value="1"/>
</dbReference>
<evidence type="ECO:0000256" key="4">
    <source>
        <dbReference type="ARBA" id="ARBA00022692"/>
    </source>
</evidence>
<dbReference type="Pfam" id="PF02472">
    <property type="entry name" value="ExbD"/>
    <property type="match status" value="1"/>
</dbReference>
<dbReference type="EMBL" id="BHZE01000014">
    <property type="protein sequence ID" value="GCD78027.1"/>
    <property type="molecule type" value="Genomic_DNA"/>
</dbReference>
<accession>A0A401XLZ2</accession>
<dbReference type="GO" id="GO:0022857">
    <property type="term" value="F:transmembrane transporter activity"/>
    <property type="evidence" value="ECO:0007669"/>
    <property type="project" value="InterPro"/>
</dbReference>
<dbReference type="AlphaFoldDB" id="A0A401XLZ2"/>
<dbReference type="PANTHER" id="PTHR30558:SF7">
    <property type="entry name" value="TOL-PAL SYSTEM PROTEIN TOLR"/>
    <property type="match status" value="1"/>
</dbReference>
<dbReference type="OrthoDB" id="9793581at2"/>
<evidence type="ECO:0000256" key="1">
    <source>
        <dbReference type="ARBA" id="ARBA00004162"/>
    </source>
</evidence>
<name>A0A401XLZ2_9FLAO</name>
<keyword evidence="10" id="KW-1185">Reference proteome</keyword>
<protein>
    <submittedName>
        <fullName evidence="9">Biopolymer transporter ExbD</fullName>
    </submittedName>
</protein>